<gene>
    <name evidence="2" type="ORF">ACFFH7_07825</name>
</gene>
<dbReference type="RefSeq" id="WP_273942608.1">
    <property type="nucleotide sequence ID" value="NZ_CP097263.1"/>
</dbReference>
<dbReference type="GO" id="GO:0008168">
    <property type="term" value="F:methyltransferase activity"/>
    <property type="evidence" value="ECO:0007669"/>
    <property type="project" value="UniProtKB-KW"/>
</dbReference>
<keyword evidence="3" id="KW-1185">Reference proteome</keyword>
<feature type="domain" description="Methyltransferase type 11" evidence="1">
    <location>
        <begin position="91"/>
        <end position="159"/>
    </location>
</feature>
<dbReference type="EMBL" id="JBHLUD010000002">
    <property type="protein sequence ID" value="MFC0541388.1"/>
    <property type="molecule type" value="Genomic_DNA"/>
</dbReference>
<comment type="caution">
    <text evidence="2">The sequence shown here is derived from an EMBL/GenBank/DDBJ whole genome shotgun (WGS) entry which is preliminary data.</text>
</comment>
<dbReference type="InterPro" id="IPR013216">
    <property type="entry name" value="Methyltransf_11"/>
</dbReference>
<reference evidence="2 3" key="1">
    <citation type="submission" date="2024-09" db="EMBL/GenBank/DDBJ databases">
        <authorList>
            <person name="Sun Q."/>
            <person name="Mori K."/>
        </authorList>
    </citation>
    <scope>NUCLEOTIDE SEQUENCE [LARGE SCALE GENOMIC DNA]</scope>
    <source>
        <strain evidence="2 3">TBRC 1432</strain>
    </source>
</reference>
<name>A0ABV6MM59_9PSEU</name>
<dbReference type="SUPFAM" id="SSF53335">
    <property type="entry name" value="S-adenosyl-L-methionine-dependent methyltransferases"/>
    <property type="match status" value="1"/>
</dbReference>
<evidence type="ECO:0000259" key="1">
    <source>
        <dbReference type="Pfam" id="PF08241"/>
    </source>
</evidence>
<organism evidence="2 3">
    <name type="scientific">Kutzneria chonburiensis</name>
    <dbReference type="NCBI Taxonomy" id="1483604"/>
    <lineage>
        <taxon>Bacteria</taxon>
        <taxon>Bacillati</taxon>
        <taxon>Actinomycetota</taxon>
        <taxon>Actinomycetes</taxon>
        <taxon>Pseudonocardiales</taxon>
        <taxon>Pseudonocardiaceae</taxon>
        <taxon>Kutzneria</taxon>
    </lineage>
</organism>
<dbReference type="Proteomes" id="UP001589810">
    <property type="component" value="Unassembled WGS sequence"/>
</dbReference>
<proteinExistence type="predicted"/>
<dbReference type="Gene3D" id="3.40.50.150">
    <property type="entry name" value="Vaccinia Virus protein VP39"/>
    <property type="match status" value="1"/>
</dbReference>
<dbReference type="InterPro" id="IPR029063">
    <property type="entry name" value="SAM-dependent_MTases_sf"/>
</dbReference>
<evidence type="ECO:0000313" key="3">
    <source>
        <dbReference type="Proteomes" id="UP001589810"/>
    </source>
</evidence>
<evidence type="ECO:0000313" key="2">
    <source>
        <dbReference type="EMBL" id="MFC0541388.1"/>
    </source>
</evidence>
<dbReference type="GO" id="GO:0032259">
    <property type="term" value="P:methylation"/>
    <property type="evidence" value="ECO:0007669"/>
    <property type="project" value="UniProtKB-KW"/>
</dbReference>
<accession>A0ABV6MM59</accession>
<sequence length="215" mass="24024">MLVTSRSAAEYRAMFSLSPGQSFLDCCAGGASFCAETPNVVAVDPAYVLGYGELSRLVRTGLIDGDRIIAENVDHFEWSWYGDVDSRAAMRIDAADRFLADLRTRPSRYIAAALPDLPFADDSFDVALCSHLLFTWAERFDENWHRRALTELVRVARAEVRVFPLVLQGTGAPVPFLSRLRSALPPSELRDVPYRFQRGAHQMLVIDARNAPTRC</sequence>
<dbReference type="Pfam" id="PF08241">
    <property type="entry name" value="Methyltransf_11"/>
    <property type="match status" value="1"/>
</dbReference>
<keyword evidence="2" id="KW-0489">Methyltransferase</keyword>
<keyword evidence="2" id="KW-0808">Transferase</keyword>
<protein>
    <submittedName>
        <fullName evidence="2">Methyltransferase domain-containing protein</fullName>
    </submittedName>
</protein>